<accession>A0A4R1EZI5</accession>
<keyword evidence="2" id="KW-0175">Coiled coil</keyword>
<dbReference type="InterPro" id="IPR016772">
    <property type="entry name" value="UCP020408"/>
</dbReference>
<sequence length="433" mass="48869">MCQIPSNKTSLTTGSTVTSASLSTLPIPDLKKKATKRGSRLKFWELSTRFHCAALGTCLTLKELRQIGNKANIKDINSWDDYCIHVSFLQALDAKCYVSNLVNKLLDKKYKINILYFSKTKTEDERIALWNNAVNTGDIAGAFWAMLTHPDTTEETLYQVYGKVHMLSHLSGATARIDIREFHILEKRNNALQDQIDINEAVYNKKLDKKEKELTQMKTELSQLQQEKSIYEQAKEELNSIKNTPFIHRFEEEIKQLKDELENAQANVERLNKSNQELEAIATQEQEKNGELNHQLSHLADEKTSIESTLASLLNQTDGAIDSCEACPNTNSDLCGRCVLYIGGRNSQYTHFRQLVEQQNGAFIHHDGGREDGHQKLASIVSRADVVVCPLDCVSHTAMNAVKRHCQNNTKQLVFIPHASLSAFSKGLTEVMD</sequence>
<evidence type="ECO:0000313" key="3">
    <source>
        <dbReference type="EMBL" id="TCJ84668.1"/>
    </source>
</evidence>
<dbReference type="Proteomes" id="UP000294887">
    <property type="component" value="Unassembled WGS sequence"/>
</dbReference>
<dbReference type="OrthoDB" id="5296275at2"/>
<proteinExistence type="inferred from homology"/>
<name>A0A4R1EZI5_9GAMM</name>
<protein>
    <submittedName>
        <fullName evidence="3">Uncharacterized protein DUF2325</fullName>
    </submittedName>
</protein>
<evidence type="ECO:0000256" key="2">
    <source>
        <dbReference type="SAM" id="Coils"/>
    </source>
</evidence>
<dbReference type="RefSeq" id="WP_131906411.1">
    <property type="nucleotide sequence ID" value="NZ_BAAAFU010000006.1"/>
</dbReference>
<dbReference type="EMBL" id="SMFQ01000004">
    <property type="protein sequence ID" value="TCJ84668.1"/>
    <property type="molecule type" value="Genomic_DNA"/>
</dbReference>
<feature type="coiled-coil region" evidence="2">
    <location>
        <begin position="200"/>
        <end position="295"/>
    </location>
</feature>
<gene>
    <name evidence="3" type="ORF">EV695_2627</name>
</gene>
<evidence type="ECO:0000313" key="4">
    <source>
        <dbReference type="Proteomes" id="UP000294887"/>
    </source>
</evidence>
<keyword evidence="4" id="KW-1185">Reference proteome</keyword>
<comment type="similarity">
    <text evidence="1">Belongs to the UPF0751 family.</text>
</comment>
<evidence type="ECO:0000256" key="1">
    <source>
        <dbReference type="ARBA" id="ARBA00007189"/>
    </source>
</evidence>
<dbReference type="AlphaFoldDB" id="A0A4R1EZI5"/>
<dbReference type="Pfam" id="PF10087">
    <property type="entry name" value="DUF2325"/>
    <property type="match status" value="1"/>
</dbReference>
<reference evidence="3 4" key="1">
    <citation type="submission" date="2019-03" db="EMBL/GenBank/DDBJ databases">
        <title>Genomic Encyclopedia of Type Strains, Phase IV (KMG-IV): sequencing the most valuable type-strain genomes for metagenomic binning, comparative biology and taxonomic classification.</title>
        <authorList>
            <person name="Goeker M."/>
        </authorList>
    </citation>
    <scope>NUCLEOTIDE SEQUENCE [LARGE SCALE GENOMIC DNA]</scope>
    <source>
        <strain evidence="3 4">DSM 24830</strain>
    </source>
</reference>
<dbReference type="Gene3D" id="1.10.287.1490">
    <property type="match status" value="1"/>
</dbReference>
<comment type="caution">
    <text evidence="3">The sequence shown here is derived from an EMBL/GenBank/DDBJ whole genome shotgun (WGS) entry which is preliminary data.</text>
</comment>
<organism evidence="3 4">
    <name type="scientific">Cocleimonas flava</name>
    <dbReference type="NCBI Taxonomy" id="634765"/>
    <lineage>
        <taxon>Bacteria</taxon>
        <taxon>Pseudomonadati</taxon>
        <taxon>Pseudomonadota</taxon>
        <taxon>Gammaproteobacteria</taxon>
        <taxon>Thiotrichales</taxon>
        <taxon>Thiotrichaceae</taxon>
        <taxon>Cocleimonas</taxon>
    </lineage>
</organism>